<evidence type="ECO:0000259" key="1">
    <source>
        <dbReference type="Pfam" id="PF12476"/>
    </source>
</evidence>
<dbReference type="RefSeq" id="WP_188418535.1">
    <property type="nucleotide sequence ID" value="NZ_BMDO01000013.1"/>
</dbReference>
<reference evidence="3" key="2">
    <citation type="submission" date="2020-09" db="EMBL/GenBank/DDBJ databases">
        <authorList>
            <person name="Sun Q."/>
            <person name="Sedlacek I."/>
        </authorList>
    </citation>
    <scope>NUCLEOTIDE SEQUENCE</scope>
    <source>
        <strain evidence="3">CCM 8711</strain>
    </source>
</reference>
<reference evidence="3" key="1">
    <citation type="journal article" date="2014" name="Int. J. Syst. Evol. Microbiol.">
        <title>Complete genome sequence of Corynebacterium casei LMG S-19264T (=DSM 44701T), isolated from a smear-ripened cheese.</title>
        <authorList>
            <consortium name="US DOE Joint Genome Institute (JGI-PGF)"/>
            <person name="Walter F."/>
            <person name="Albersmeier A."/>
            <person name="Kalinowski J."/>
            <person name="Ruckert C."/>
        </authorList>
    </citation>
    <scope>NUCLEOTIDE SEQUENCE</scope>
    <source>
        <strain evidence="3">CCM 8711</strain>
    </source>
</reference>
<dbReference type="InterPro" id="IPR051396">
    <property type="entry name" value="Bact_Antivir_Def_Nuclease"/>
</dbReference>
<dbReference type="Pfam" id="PF13304">
    <property type="entry name" value="AAA_21"/>
    <property type="match status" value="1"/>
</dbReference>
<sequence>MISTINIKNFKSIKDYTFRLQNLNVLMGINGMGKSTFIQSLLLLKQSGRLQFGEIQLNGDYVNIGNTKDALYQYSKKESLSINLEFSDGVTQEINTNYVVEADLFTIPNPIFTEEFFGQTLFTNNFQYLNANRLPPTSVHSKSYSNVVTNNNVGNAGEFATHFIEVHGNDDITFSNLLHKDSKSIDPVTNKELINKTLINQINLWMGEISPGINIRTTSIPNSDYVLLEYVYKQPNFGNTNRFKPNNVGFGISYVLPVVTAILSAKANELIIIENPESHIHPRGQAELGKLISLAALNDVQIILETHSDHILNGIRVATKDNNELTGKISLFYFERVVAESEQFSQITPIKIDSAGELSEYPDNLIDEWGNQLLKLF</sequence>
<dbReference type="InterPro" id="IPR003959">
    <property type="entry name" value="ATPase_AAA_core"/>
</dbReference>
<dbReference type="Pfam" id="PF12476">
    <property type="entry name" value="DUF3696"/>
    <property type="match status" value="1"/>
</dbReference>
<dbReference type="InterPro" id="IPR014592">
    <property type="entry name" value="P-loop_UCP034888"/>
</dbReference>
<evidence type="ECO:0000313" key="4">
    <source>
        <dbReference type="Proteomes" id="UP000662074"/>
    </source>
</evidence>
<protein>
    <recommendedName>
        <fullName evidence="5">DUF3696 domain-containing protein</fullName>
    </recommendedName>
</protein>
<comment type="caution">
    <text evidence="3">The sequence shown here is derived from an EMBL/GenBank/DDBJ whole genome shotgun (WGS) entry which is preliminary data.</text>
</comment>
<evidence type="ECO:0000313" key="3">
    <source>
        <dbReference type="EMBL" id="GGI52420.1"/>
    </source>
</evidence>
<dbReference type="InterPro" id="IPR022532">
    <property type="entry name" value="DUF3696"/>
</dbReference>
<dbReference type="PANTHER" id="PTHR43581">
    <property type="entry name" value="ATP/GTP PHOSPHATASE"/>
    <property type="match status" value="1"/>
</dbReference>
<dbReference type="SUPFAM" id="SSF52540">
    <property type="entry name" value="P-loop containing nucleoside triphosphate hydrolases"/>
    <property type="match status" value="1"/>
</dbReference>
<keyword evidence="4" id="KW-1185">Reference proteome</keyword>
<dbReference type="AlphaFoldDB" id="A0A917JB04"/>
<evidence type="ECO:0000259" key="2">
    <source>
        <dbReference type="Pfam" id="PF13304"/>
    </source>
</evidence>
<accession>A0A917JB04</accession>
<name>A0A917JB04_9SPHI</name>
<evidence type="ECO:0008006" key="5">
    <source>
        <dbReference type="Google" id="ProtNLM"/>
    </source>
</evidence>
<dbReference type="GO" id="GO:0005524">
    <property type="term" value="F:ATP binding"/>
    <property type="evidence" value="ECO:0007669"/>
    <property type="project" value="InterPro"/>
</dbReference>
<feature type="domain" description="ATPase AAA-type core" evidence="2">
    <location>
        <begin position="23"/>
        <end position="313"/>
    </location>
</feature>
<dbReference type="GO" id="GO:0016887">
    <property type="term" value="F:ATP hydrolysis activity"/>
    <property type="evidence" value="ECO:0007669"/>
    <property type="project" value="InterPro"/>
</dbReference>
<dbReference type="Proteomes" id="UP000662074">
    <property type="component" value="Unassembled WGS sequence"/>
</dbReference>
<proteinExistence type="predicted"/>
<gene>
    <name evidence="3" type="ORF">GCM10011425_36320</name>
</gene>
<dbReference type="EMBL" id="BMDO01000013">
    <property type="protein sequence ID" value="GGI52420.1"/>
    <property type="molecule type" value="Genomic_DNA"/>
</dbReference>
<dbReference type="InterPro" id="IPR027417">
    <property type="entry name" value="P-loop_NTPase"/>
</dbReference>
<dbReference type="PIRSF" id="PIRSF034888">
    <property type="entry name" value="P-loop_UCP034888"/>
    <property type="match status" value="1"/>
</dbReference>
<organism evidence="3 4">
    <name type="scientific">Mucilaginibacter galii</name>
    <dbReference type="NCBI Taxonomy" id="2005073"/>
    <lineage>
        <taxon>Bacteria</taxon>
        <taxon>Pseudomonadati</taxon>
        <taxon>Bacteroidota</taxon>
        <taxon>Sphingobacteriia</taxon>
        <taxon>Sphingobacteriales</taxon>
        <taxon>Sphingobacteriaceae</taxon>
        <taxon>Mucilaginibacter</taxon>
    </lineage>
</organism>
<dbReference type="Gene3D" id="3.40.50.300">
    <property type="entry name" value="P-loop containing nucleotide triphosphate hydrolases"/>
    <property type="match status" value="1"/>
</dbReference>
<feature type="domain" description="DUF3696" evidence="1">
    <location>
        <begin position="328"/>
        <end position="376"/>
    </location>
</feature>
<dbReference type="PANTHER" id="PTHR43581:SF2">
    <property type="entry name" value="EXCINUCLEASE ATPASE SUBUNIT"/>
    <property type="match status" value="1"/>
</dbReference>